<reference evidence="2" key="1">
    <citation type="journal article" date="2023" name="G3 (Bethesda)">
        <title>Genome assembly and association tests identify interacting loci associated with vigor, precocity, and sex in interspecific pistachio rootstocks.</title>
        <authorList>
            <person name="Palmer W."/>
            <person name="Jacygrad E."/>
            <person name="Sagayaradj S."/>
            <person name="Cavanaugh K."/>
            <person name="Han R."/>
            <person name="Bertier L."/>
            <person name="Beede B."/>
            <person name="Kafkas S."/>
            <person name="Golino D."/>
            <person name="Preece J."/>
            <person name="Michelmore R."/>
        </authorList>
    </citation>
    <scope>NUCLEOTIDE SEQUENCE [LARGE SCALE GENOMIC DNA]</scope>
</reference>
<gene>
    <name evidence="1" type="ORF">Pint_11802</name>
</gene>
<comment type="caution">
    <text evidence="1">The sequence shown here is derived from an EMBL/GenBank/DDBJ whole genome shotgun (WGS) entry which is preliminary data.</text>
</comment>
<sequence>MKCKLLLSIFNRIQFFFERSLIYILGMRNYKGNVFIYRFISNYKRKGACAPHPQLLIFKLLVFYLIFKISHIFLLMIFFFFFLR</sequence>
<protein>
    <submittedName>
        <fullName evidence="1">Uncharacterized protein</fullName>
    </submittedName>
</protein>
<proteinExistence type="predicted"/>
<accession>A0ACC0XEW4</accession>
<evidence type="ECO:0000313" key="2">
    <source>
        <dbReference type="Proteomes" id="UP001163603"/>
    </source>
</evidence>
<organism evidence="1 2">
    <name type="scientific">Pistacia integerrima</name>
    <dbReference type="NCBI Taxonomy" id="434235"/>
    <lineage>
        <taxon>Eukaryota</taxon>
        <taxon>Viridiplantae</taxon>
        <taxon>Streptophyta</taxon>
        <taxon>Embryophyta</taxon>
        <taxon>Tracheophyta</taxon>
        <taxon>Spermatophyta</taxon>
        <taxon>Magnoliopsida</taxon>
        <taxon>eudicotyledons</taxon>
        <taxon>Gunneridae</taxon>
        <taxon>Pentapetalae</taxon>
        <taxon>rosids</taxon>
        <taxon>malvids</taxon>
        <taxon>Sapindales</taxon>
        <taxon>Anacardiaceae</taxon>
        <taxon>Pistacia</taxon>
    </lineage>
</organism>
<dbReference type="Proteomes" id="UP001163603">
    <property type="component" value="Chromosome 12"/>
</dbReference>
<keyword evidence="2" id="KW-1185">Reference proteome</keyword>
<dbReference type="EMBL" id="CM047747">
    <property type="protein sequence ID" value="KAJ0016660.1"/>
    <property type="molecule type" value="Genomic_DNA"/>
</dbReference>
<evidence type="ECO:0000313" key="1">
    <source>
        <dbReference type="EMBL" id="KAJ0016660.1"/>
    </source>
</evidence>
<name>A0ACC0XEW4_9ROSI</name>